<feature type="transmembrane region" description="Helical" evidence="1">
    <location>
        <begin position="65"/>
        <end position="85"/>
    </location>
</feature>
<evidence type="ECO:0000256" key="1">
    <source>
        <dbReference type="SAM" id="Phobius"/>
    </source>
</evidence>
<proteinExistence type="predicted"/>
<dbReference type="AlphaFoldDB" id="A0A6G4XMY3"/>
<keyword evidence="1" id="KW-1133">Transmembrane helix</keyword>
<comment type="caution">
    <text evidence="2">The sequence shown here is derived from an EMBL/GenBank/DDBJ whole genome shotgun (WGS) entry which is preliminary data.</text>
</comment>
<gene>
    <name evidence="2" type="ORF">G6045_24475</name>
</gene>
<organism evidence="2 3">
    <name type="scientific">Streptomyces mesophilus</name>
    <dbReference type="NCBI Taxonomy" id="1775132"/>
    <lineage>
        <taxon>Bacteria</taxon>
        <taxon>Bacillati</taxon>
        <taxon>Actinomycetota</taxon>
        <taxon>Actinomycetes</taxon>
        <taxon>Kitasatosporales</taxon>
        <taxon>Streptomycetaceae</taxon>
        <taxon>Streptomyces</taxon>
    </lineage>
</organism>
<evidence type="ECO:0000313" key="2">
    <source>
        <dbReference type="EMBL" id="NGO78788.1"/>
    </source>
</evidence>
<sequence length="124" mass="13076">MLTEHFTTTHWWIAAVVSGLALATAVATLATTRRAKVAGAVTVTAVTGLYTGLKGTGDGAVQALQLYILGTLSLAILRLVFAGWLRRQRERHEAGEPPEQPTARHIAVFLATFAAIVAGIAVTL</sequence>
<name>A0A6G4XMY3_9ACTN</name>
<keyword evidence="1" id="KW-0472">Membrane</keyword>
<dbReference type="RefSeq" id="WP_165334235.1">
    <property type="nucleotide sequence ID" value="NZ_JAAKZW010000117.1"/>
</dbReference>
<accession>A0A6G4XMY3</accession>
<dbReference type="EMBL" id="JAAKZW010000117">
    <property type="protein sequence ID" value="NGO78788.1"/>
    <property type="molecule type" value="Genomic_DNA"/>
</dbReference>
<feature type="transmembrane region" description="Helical" evidence="1">
    <location>
        <begin position="106"/>
        <end position="123"/>
    </location>
</feature>
<reference evidence="2 3" key="1">
    <citation type="submission" date="2020-02" db="EMBL/GenBank/DDBJ databases">
        <title>Whole-genome analyses of novel actinobacteria.</title>
        <authorList>
            <person name="Sahin N."/>
            <person name="Tokatli A."/>
        </authorList>
    </citation>
    <scope>NUCLEOTIDE SEQUENCE [LARGE SCALE GENOMIC DNA]</scope>
    <source>
        <strain evidence="2 3">YC504</strain>
    </source>
</reference>
<dbReference type="Proteomes" id="UP000481109">
    <property type="component" value="Unassembled WGS sequence"/>
</dbReference>
<protein>
    <submittedName>
        <fullName evidence="2">Uncharacterized protein</fullName>
    </submittedName>
</protein>
<keyword evidence="1" id="KW-0812">Transmembrane</keyword>
<feature type="transmembrane region" description="Helical" evidence="1">
    <location>
        <begin position="37"/>
        <end position="53"/>
    </location>
</feature>
<keyword evidence="3" id="KW-1185">Reference proteome</keyword>
<feature type="transmembrane region" description="Helical" evidence="1">
    <location>
        <begin position="12"/>
        <end position="30"/>
    </location>
</feature>
<evidence type="ECO:0000313" key="3">
    <source>
        <dbReference type="Proteomes" id="UP000481109"/>
    </source>
</evidence>